<evidence type="ECO:0000256" key="3">
    <source>
        <dbReference type="SAM" id="MobiDB-lite"/>
    </source>
</evidence>
<feature type="region of interest" description="Disordered" evidence="3">
    <location>
        <begin position="84"/>
        <end position="119"/>
    </location>
</feature>
<sequence length="372" mass="40965">MMDHDAADKVHALSNLELAALLCLVAEQHCIVEADPSQLDAVARELQVLTAGVFGLSSVVLDCSDKTTVDHFGNDLLVPDNNTAHDESYFSPHVPPRPHPRDDAGPVSPAYRPNSRALLSPKSPLEANKSIANVVIAKNLNQSRSQVHIQALELIRNKRIYTRNAVHAAPKRFVFIVLLAPDSTDELDVHLRDQIFISHYHQPEDGLPNLDEFGSVDNGDDFDAASLSSVVRPSTSRVGRKTPTFGQDEISSLTKRIPHIRLSSEVRAYLQNIVVFMRLHRAVAGGVSPQATRHFDLLVRALAPLHGLDFVTPSLVALAARKIYPHRIILTTPENERSLQWGSDIEAVRQVLEGVVVEDVIDDVLSQVEVPL</sequence>
<name>A0ABR1L6I7_9PEZI</name>
<comment type="caution">
    <text evidence="5">The sequence shown here is derived from an EMBL/GenBank/DDBJ whole genome shotgun (WGS) entry which is preliminary data.</text>
</comment>
<dbReference type="Proteomes" id="UP001360953">
    <property type="component" value="Unassembled WGS sequence"/>
</dbReference>
<evidence type="ECO:0000256" key="1">
    <source>
        <dbReference type="ARBA" id="ARBA00012825"/>
    </source>
</evidence>
<comment type="pathway">
    <text evidence="2">Porphyrin-containing compound metabolism.</text>
</comment>
<organism evidence="5 6">
    <name type="scientific">Phyllosticta citribraziliensis</name>
    <dbReference type="NCBI Taxonomy" id="989973"/>
    <lineage>
        <taxon>Eukaryota</taxon>
        <taxon>Fungi</taxon>
        <taxon>Dikarya</taxon>
        <taxon>Ascomycota</taxon>
        <taxon>Pezizomycotina</taxon>
        <taxon>Dothideomycetes</taxon>
        <taxon>Dothideomycetes incertae sedis</taxon>
        <taxon>Botryosphaeriales</taxon>
        <taxon>Phyllostictaceae</taxon>
        <taxon>Phyllosticta</taxon>
    </lineage>
</organism>
<reference evidence="5 6" key="1">
    <citation type="submission" date="2024-04" db="EMBL/GenBank/DDBJ databases">
        <title>Phyllosticta paracitricarpa is synonymous to the EU quarantine fungus P. citricarpa based on phylogenomic analyses.</title>
        <authorList>
            <consortium name="Lawrence Berkeley National Laboratory"/>
            <person name="Van ingen-buijs V.A."/>
            <person name="Van westerhoven A.C."/>
            <person name="Haridas S."/>
            <person name="Skiadas P."/>
            <person name="Martin F."/>
            <person name="Groenewald J.Z."/>
            <person name="Crous P.W."/>
            <person name="Seidl M.F."/>
        </authorList>
    </citation>
    <scope>NUCLEOTIDE SEQUENCE [LARGE SCALE GENOMIC DNA]</scope>
    <source>
        <strain evidence="5 6">CPC 17464</strain>
    </source>
</reference>
<dbReference type="EC" id="6.6.1.1" evidence="1"/>
<evidence type="ECO:0000313" key="6">
    <source>
        <dbReference type="Proteomes" id="UP001360953"/>
    </source>
</evidence>
<protein>
    <recommendedName>
        <fullName evidence="1">magnesium chelatase</fullName>
        <ecNumber evidence="1">6.6.1.1</ecNumber>
    </recommendedName>
</protein>
<evidence type="ECO:0000313" key="5">
    <source>
        <dbReference type="EMBL" id="KAK7530834.1"/>
    </source>
</evidence>
<gene>
    <name evidence="5" type="ORF">J3D65DRAFT_680921</name>
</gene>
<feature type="domain" description="ChlI/MoxR AAA lid" evidence="4">
    <location>
        <begin position="277"/>
        <end position="337"/>
    </location>
</feature>
<dbReference type="InterPro" id="IPR041628">
    <property type="entry name" value="ChlI/MoxR_AAA_lid"/>
</dbReference>
<dbReference type="Pfam" id="PF17863">
    <property type="entry name" value="AAA_lid_2"/>
    <property type="match status" value="1"/>
</dbReference>
<proteinExistence type="predicted"/>
<dbReference type="PANTHER" id="PTHR11603">
    <property type="entry name" value="AAA FAMILY ATPASE"/>
    <property type="match status" value="1"/>
</dbReference>
<dbReference type="PANTHER" id="PTHR11603:SF132">
    <property type="entry name" value="C2H2-TYPE DOMAIN-CONTAINING PROTEIN"/>
    <property type="match status" value="1"/>
</dbReference>
<dbReference type="RefSeq" id="XP_066650907.1">
    <property type="nucleotide sequence ID" value="XM_066803722.1"/>
</dbReference>
<dbReference type="InterPro" id="IPR052041">
    <property type="entry name" value="Nucleic_acid_metab_PIN/TRAM"/>
</dbReference>
<dbReference type="GeneID" id="92036628"/>
<keyword evidence="6" id="KW-1185">Reference proteome</keyword>
<evidence type="ECO:0000256" key="2">
    <source>
        <dbReference type="ARBA" id="ARBA00023444"/>
    </source>
</evidence>
<evidence type="ECO:0000259" key="4">
    <source>
        <dbReference type="Pfam" id="PF17863"/>
    </source>
</evidence>
<dbReference type="EMBL" id="JBBPEH010000013">
    <property type="protein sequence ID" value="KAK7530834.1"/>
    <property type="molecule type" value="Genomic_DNA"/>
</dbReference>
<dbReference type="Gene3D" id="1.10.8.80">
    <property type="entry name" value="Magnesium chelatase subunit I, C-Terminal domain"/>
    <property type="match status" value="1"/>
</dbReference>
<accession>A0ABR1L6I7</accession>